<dbReference type="EMBL" id="OR115504">
    <property type="protein sequence ID" value="WYK36505.1"/>
    <property type="molecule type" value="Genomic_DNA"/>
</dbReference>
<evidence type="ECO:0000256" key="13">
    <source>
        <dbReference type="ARBA" id="ARBA00023027"/>
    </source>
</evidence>
<evidence type="ECO:0000256" key="3">
    <source>
        <dbReference type="ARBA" id="ARBA00007012"/>
    </source>
</evidence>
<keyword evidence="11 18" id="KW-0249">Electron transport</keyword>
<gene>
    <name evidence="20" type="primary">ND2</name>
</gene>
<feature type="transmembrane region" description="Helical" evidence="18">
    <location>
        <begin position="28"/>
        <end position="47"/>
    </location>
</feature>
<feature type="transmembrane region" description="Helical" evidence="18">
    <location>
        <begin position="59"/>
        <end position="81"/>
    </location>
</feature>
<feature type="transmembrane region" description="Helical" evidence="18">
    <location>
        <begin position="118"/>
        <end position="139"/>
    </location>
</feature>
<keyword evidence="16 18" id="KW-0472">Membrane</keyword>
<keyword evidence="12 18" id="KW-1133">Transmembrane helix</keyword>
<comment type="catalytic activity">
    <reaction evidence="17 18">
        <text>a ubiquinone + NADH + 5 H(+)(in) = a ubiquinol + NAD(+) + 4 H(+)(out)</text>
        <dbReference type="Rhea" id="RHEA:29091"/>
        <dbReference type="Rhea" id="RHEA-COMP:9565"/>
        <dbReference type="Rhea" id="RHEA-COMP:9566"/>
        <dbReference type="ChEBI" id="CHEBI:15378"/>
        <dbReference type="ChEBI" id="CHEBI:16389"/>
        <dbReference type="ChEBI" id="CHEBI:17976"/>
        <dbReference type="ChEBI" id="CHEBI:57540"/>
        <dbReference type="ChEBI" id="CHEBI:57945"/>
        <dbReference type="EC" id="7.1.1.2"/>
    </reaction>
</comment>
<dbReference type="EC" id="7.1.1.2" evidence="4 18"/>
<keyword evidence="7 18" id="KW-0679">Respiratory chain</keyword>
<keyword evidence="8 18" id="KW-0812">Transmembrane</keyword>
<evidence type="ECO:0000256" key="15">
    <source>
        <dbReference type="ARBA" id="ARBA00023128"/>
    </source>
</evidence>
<comment type="subcellular location">
    <subcellularLocation>
        <location evidence="2 18">Mitochondrion inner membrane</location>
        <topology evidence="2 18">Multi-pass membrane protein</topology>
    </subcellularLocation>
</comment>
<evidence type="ECO:0000256" key="8">
    <source>
        <dbReference type="ARBA" id="ARBA00022692"/>
    </source>
</evidence>
<feature type="transmembrane region" description="Helical" evidence="18">
    <location>
        <begin position="267"/>
        <end position="291"/>
    </location>
</feature>
<evidence type="ECO:0000256" key="5">
    <source>
        <dbReference type="ARBA" id="ARBA00021008"/>
    </source>
</evidence>
<dbReference type="InterPro" id="IPR001750">
    <property type="entry name" value="ND/Mrp_TM"/>
</dbReference>
<evidence type="ECO:0000256" key="4">
    <source>
        <dbReference type="ARBA" id="ARBA00012944"/>
    </source>
</evidence>
<dbReference type="InterPro" id="IPR050175">
    <property type="entry name" value="Complex_I_Subunit_2"/>
</dbReference>
<geneLocation type="mitochondrion" evidence="20"/>
<evidence type="ECO:0000259" key="19">
    <source>
        <dbReference type="Pfam" id="PF00361"/>
    </source>
</evidence>
<sequence length="331" mass="38373">MFMKTYHMMFYFSLISGSMISISSNNWFTAWLGLEINLMSMIPLILFKMSSKLSEASIKYFLSQAIASLIMIISIFVLFNFMENNIMNLNNNMMLLAMLMKTGIPPFHFWFPQIINLMSWIQCFIILTWQKLAPLMLLFLLSNKAVMISIILAAGIGALGGLNQNNVKIIMAYSSISHSAWMLLAMMESISFLLFYYISYILISTSLILILKKMNINKINETNMKNISLFDKLTFILNILSLGGMPPLLGFSAKLFIFYSAINSNSYFMFIFLITSTLISLFFYLRMIYFFMTFKYNIMFININKKMNKKYSLIFISSFTNIFIPLFLIIL</sequence>
<feature type="transmembrane region" description="Helical" evidence="18">
    <location>
        <begin position="145"/>
        <end position="162"/>
    </location>
</feature>
<evidence type="ECO:0000256" key="16">
    <source>
        <dbReference type="ARBA" id="ARBA00023136"/>
    </source>
</evidence>
<evidence type="ECO:0000256" key="17">
    <source>
        <dbReference type="ARBA" id="ARBA00049551"/>
    </source>
</evidence>
<feature type="transmembrane region" description="Helical" evidence="18">
    <location>
        <begin position="193"/>
        <end position="212"/>
    </location>
</feature>
<evidence type="ECO:0000256" key="9">
    <source>
        <dbReference type="ARBA" id="ARBA00022792"/>
    </source>
</evidence>
<evidence type="ECO:0000256" key="2">
    <source>
        <dbReference type="ARBA" id="ARBA00004448"/>
    </source>
</evidence>
<keyword evidence="14 18" id="KW-0830">Ubiquinone</keyword>
<protein>
    <recommendedName>
        <fullName evidence="5 18">NADH-ubiquinone oxidoreductase chain 2</fullName>
        <ecNumber evidence="4 18">7.1.1.2</ecNumber>
    </recommendedName>
</protein>
<keyword evidence="6" id="KW-0813">Transport</keyword>
<evidence type="ECO:0000256" key="14">
    <source>
        <dbReference type="ARBA" id="ARBA00023075"/>
    </source>
</evidence>
<reference evidence="20" key="1">
    <citation type="submission" date="2023-06" db="EMBL/GenBank/DDBJ databases">
        <authorList>
            <person name="Godeiro N.N."/>
        </authorList>
    </citation>
    <scope>NUCLEOTIDE SEQUENCE</scope>
</reference>
<name>A0AAU6QCK3_9HEXA</name>
<evidence type="ECO:0000256" key="7">
    <source>
        <dbReference type="ARBA" id="ARBA00022660"/>
    </source>
</evidence>
<dbReference type="GO" id="GO:0008137">
    <property type="term" value="F:NADH dehydrogenase (ubiquinone) activity"/>
    <property type="evidence" value="ECO:0007669"/>
    <property type="project" value="UniProtKB-EC"/>
</dbReference>
<organism evidence="20">
    <name type="scientific">Seira pallidipes</name>
    <dbReference type="NCBI Taxonomy" id="3053390"/>
    <lineage>
        <taxon>Eukaryota</taxon>
        <taxon>Metazoa</taxon>
        <taxon>Ecdysozoa</taxon>
        <taxon>Arthropoda</taxon>
        <taxon>Hexapoda</taxon>
        <taxon>Collembola</taxon>
        <taxon>Entomobryomorpha</taxon>
        <taxon>Entomobryoidea</taxon>
        <taxon>Entomobryidae</taxon>
        <taxon>Seirinae</taxon>
        <taxon>Seira</taxon>
    </lineage>
</organism>
<evidence type="ECO:0000256" key="1">
    <source>
        <dbReference type="ARBA" id="ARBA00003257"/>
    </source>
</evidence>
<comment type="function">
    <text evidence="18">Core subunit of the mitochondrial membrane respiratory chain NADH dehydrogenase (Complex I) which catalyzes electron transfer from NADH through the respiratory chain, using ubiquinone as an electron acceptor. Essential for the catalytic activity and assembly of complex I.</text>
</comment>
<comment type="similarity">
    <text evidence="3 18">Belongs to the complex I subunit 2 family.</text>
</comment>
<keyword evidence="10 18" id="KW-1278">Translocase</keyword>
<dbReference type="InterPro" id="IPR003917">
    <property type="entry name" value="NADH_UbQ_OxRdtase_chain2"/>
</dbReference>
<evidence type="ECO:0000313" key="20">
    <source>
        <dbReference type="EMBL" id="WYK36505.1"/>
    </source>
</evidence>
<dbReference type="AlphaFoldDB" id="A0AAU6QCK3"/>
<feature type="domain" description="NADH:quinone oxidoreductase/Mrp antiporter transmembrane" evidence="19">
    <location>
        <begin position="24"/>
        <end position="279"/>
    </location>
</feature>
<feature type="transmembrane region" description="Helical" evidence="18">
    <location>
        <begin position="311"/>
        <end position="330"/>
    </location>
</feature>
<dbReference type="PRINTS" id="PR01436">
    <property type="entry name" value="NADHDHGNASE2"/>
</dbReference>
<evidence type="ECO:0000256" key="10">
    <source>
        <dbReference type="ARBA" id="ARBA00022967"/>
    </source>
</evidence>
<dbReference type="Pfam" id="PF00361">
    <property type="entry name" value="Proton_antipo_M"/>
    <property type="match status" value="1"/>
</dbReference>
<evidence type="ECO:0000256" key="18">
    <source>
        <dbReference type="RuleBase" id="RU003403"/>
    </source>
</evidence>
<evidence type="ECO:0000256" key="6">
    <source>
        <dbReference type="ARBA" id="ARBA00022448"/>
    </source>
</evidence>
<dbReference type="GO" id="GO:0006120">
    <property type="term" value="P:mitochondrial electron transport, NADH to ubiquinone"/>
    <property type="evidence" value="ECO:0007669"/>
    <property type="project" value="InterPro"/>
</dbReference>
<evidence type="ECO:0000256" key="12">
    <source>
        <dbReference type="ARBA" id="ARBA00022989"/>
    </source>
</evidence>
<proteinExistence type="inferred from homology"/>
<evidence type="ECO:0000256" key="11">
    <source>
        <dbReference type="ARBA" id="ARBA00022982"/>
    </source>
</evidence>
<dbReference type="GO" id="GO:0005743">
    <property type="term" value="C:mitochondrial inner membrane"/>
    <property type="evidence" value="ECO:0007669"/>
    <property type="project" value="UniProtKB-SubCell"/>
</dbReference>
<dbReference type="PANTHER" id="PTHR46552">
    <property type="entry name" value="NADH-UBIQUINONE OXIDOREDUCTASE CHAIN 2"/>
    <property type="match status" value="1"/>
</dbReference>
<comment type="function">
    <text evidence="1">Core subunit of the mitochondrial membrane respiratory chain NADH dehydrogenase (Complex I) that is believed to belong to the minimal assembly required for catalysis. Complex I functions in the transfer of electrons from NADH to the respiratory chain. The immediate electron acceptor for the enzyme is believed to be ubiquinone.</text>
</comment>
<dbReference type="PANTHER" id="PTHR46552:SF1">
    <property type="entry name" value="NADH-UBIQUINONE OXIDOREDUCTASE CHAIN 2"/>
    <property type="match status" value="1"/>
</dbReference>
<feature type="transmembrane region" description="Helical" evidence="18">
    <location>
        <begin position="233"/>
        <end position="261"/>
    </location>
</feature>
<accession>A0AAU6QCK3</accession>
<keyword evidence="13 18" id="KW-0520">NAD</keyword>
<keyword evidence="15 18" id="KW-0496">Mitochondrion</keyword>
<keyword evidence="9 18" id="KW-0999">Mitochondrion inner membrane</keyword>